<gene>
    <name evidence="1" type="ORF">UFOPK3204_01079</name>
</gene>
<dbReference type="InterPro" id="IPR016193">
    <property type="entry name" value="Cytidine_deaminase-like"/>
</dbReference>
<dbReference type="EMBL" id="CAFABK010000046">
    <property type="protein sequence ID" value="CAB4832262.1"/>
    <property type="molecule type" value="Genomic_DNA"/>
</dbReference>
<accession>A0A6J7AHM3</accession>
<dbReference type="InterPro" id="IPR002695">
    <property type="entry name" value="PurH-like"/>
</dbReference>
<dbReference type="PANTHER" id="PTHR11692">
    <property type="entry name" value="BIFUNCTIONAL PURINE BIOSYNTHESIS PROTEIN PURH"/>
    <property type="match status" value="1"/>
</dbReference>
<dbReference type="GO" id="GO:0004643">
    <property type="term" value="F:phosphoribosylaminoimidazolecarboxamide formyltransferase activity"/>
    <property type="evidence" value="ECO:0007669"/>
    <property type="project" value="InterPro"/>
</dbReference>
<sequence length="103" mass="10558">MRSVKSNAILLAAGGAAVGIGMGQVNRVDSARLAVDRAGDRVKGSVAASDAFFPFADGLQVLIDAGISAVVQPGGSVRDDEVIAAAHAGGITMYFTNTRHFFH</sequence>
<dbReference type="AlphaFoldDB" id="A0A6J7AHM3"/>
<dbReference type="GO" id="GO:0006189">
    <property type="term" value="P:'de novo' IMP biosynthetic process"/>
    <property type="evidence" value="ECO:0007669"/>
    <property type="project" value="TreeGrafter"/>
</dbReference>
<evidence type="ECO:0000313" key="1">
    <source>
        <dbReference type="EMBL" id="CAB4832262.1"/>
    </source>
</evidence>
<proteinExistence type="predicted"/>
<dbReference type="SUPFAM" id="SSF53927">
    <property type="entry name" value="Cytidine deaminase-like"/>
    <property type="match status" value="1"/>
</dbReference>
<dbReference type="PANTHER" id="PTHR11692:SF0">
    <property type="entry name" value="BIFUNCTIONAL PURINE BIOSYNTHESIS PROTEIN ATIC"/>
    <property type="match status" value="1"/>
</dbReference>
<dbReference type="Pfam" id="PF01808">
    <property type="entry name" value="AICARFT_IMPCHas"/>
    <property type="match status" value="1"/>
</dbReference>
<reference evidence="1" key="1">
    <citation type="submission" date="2020-05" db="EMBL/GenBank/DDBJ databases">
        <authorList>
            <person name="Chiriac C."/>
            <person name="Salcher M."/>
            <person name="Ghai R."/>
            <person name="Kavagutti S V."/>
        </authorList>
    </citation>
    <scope>NUCLEOTIDE SEQUENCE</scope>
</reference>
<protein>
    <submittedName>
        <fullName evidence="1">Unannotated protein</fullName>
    </submittedName>
</protein>
<organism evidence="1">
    <name type="scientific">freshwater metagenome</name>
    <dbReference type="NCBI Taxonomy" id="449393"/>
    <lineage>
        <taxon>unclassified sequences</taxon>
        <taxon>metagenomes</taxon>
        <taxon>ecological metagenomes</taxon>
    </lineage>
</organism>
<name>A0A6J7AHM3_9ZZZZ</name>
<dbReference type="Gene3D" id="3.40.140.20">
    <property type="match status" value="1"/>
</dbReference>
<dbReference type="GO" id="GO:0003937">
    <property type="term" value="F:IMP cyclohydrolase activity"/>
    <property type="evidence" value="ECO:0007669"/>
    <property type="project" value="InterPro"/>
</dbReference>
<dbReference type="InterPro" id="IPR024051">
    <property type="entry name" value="AICAR_Tfase_dup_dom_sf"/>
</dbReference>
<dbReference type="GO" id="GO:0005829">
    <property type="term" value="C:cytosol"/>
    <property type="evidence" value="ECO:0007669"/>
    <property type="project" value="TreeGrafter"/>
</dbReference>